<proteinExistence type="inferred from homology"/>
<dbReference type="GO" id="GO:0003954">
    <property type="term" value="F:NADH dehydrogenase activity"/>
    <property type="evidence" value="ECO:0007669"/>
    <property type="project" value="TreeGrafter"/>
</dbReference>
<keyword evidence="14 17" id="KW-0496">Mitochondrion</keyword>
<dbReference type="GO" id="GO:0008137">
    <property type="term" value="F:NADH dehydrogenase (ubiquinone) activity"/>
    <property type="evidence" value="ECO:0007669"/>
    <property type="project" value="UniProtKB-UniRule"/>
</dbReference>
<reference evidence="19" key="1">
    <citation type="submission" date="2024-01" db="EMBL/GenBank/DDBJ databases">
        <authorList>
            <person name="Zhao W."/>
        </authorList>
    </citation>
    <scope>NUCLEOTIDE SEQUENCE</scope>
</reference>
<evidence type="ECO:0000256" key="12">
    <source>
        <dbReference type="ARBA" id="ARBA00023027"/>
    </source>
</evidence>
<evidence type="ECO:0000256" key="4">
    <source>
        <dbReference type="ARBA" id="ARBA00012944"/>
    </source>
</evidence>
<evidence type="ECO:0000256" key="17">
    <source>
        <dbReference type="RuleBase" id="RU003297"/>
    </source>
</evidence>
<dbReference type="GO" id="GO:0031966">
    <property type="term" value="C:mitochondrial membrane"/>
    <property type="evidence" value="ECO:0007669"/>
    <property type="project" value="UniProtKB-SubCell"/>
</dbReference>
<sequence length="437" mass="52134">MFFNFILMFLMLFWTFNYFELLIILNFIFLMFLMKLNNLNEYMNFNFLFYEDNLSFTLNYLSLFLIFMVFLNFYKNKNFVIKILLMLMLMALIFCFFMDNLLYMYLFFEMSLFPLLMMLFYKGMNLERIKANFYLLTYMLIGSLYLLLMLMKFNMNLSIFNKFMELSNFKLSILWILALLIFLMKLPMFSIHLWLPKAHVEASVEGSMLLAGILLKLGSYGLIRLMNFVYIKNKKFLSLLLLISLAGSMFIGMTSLHQIDMKMMIAYSSISHMGLMLSSLMTLNNMSLSGVLALMLGHGFCSSSMFFMSNLFYERLKTRNLMMLKGMNQIYYLMIKIWLILCLCNMGVPPFMNFFSELILIFSLMKFSLILIFLLIILLMMNTIYGLNLYVRLNNGCPMLINYSKNIYHKDMMILIFHIFFIIFFMLKPNHFFLFIM</sequence>
<keyword evidence="13 17" id="KW-0830">Ubiquinone</keyword>
<dbReference type="PRINTS" id="PR01437">
    <property type="entry name" value="NUOXDRDTASE4"/>
</dbReference>
<protein>
    <recommendedName>
        <fullName evidence="5 17">NADH-ubiquinone oxidoreductase chain 4</fullName>
        <ecNumber evidence="4 17">7.1.1.2</ecNumber>
    </recommendedName>
</protein>
<evidence type="ECO:0000256" key="10">
    <source>
        <dbReference type="ARBA" id="ARBA00022982"/>
    </source>
</evidence>
<accession>A0AAU6QDW0</accession>
<comment type="catalytic activity">
    <reaction evidence="16 17">
        <text>a ubiquinone + NADH + 5 H(+)(in) = a ubiquinol + NAD(+) + 4 H(+)(out)</text>
        <dbReference type="Rhea" id="RHEA:29091"/>
        <dbReference type="Rhea" id="RHEA-COMP:9565"/>
        <dbReference type="Rhea" id="RHEA-COMP:9566"/>
        <dbReference type="ChEBI" id="CHEBI:15378"/>
        <dbReference type="ChEBI" id="CHEBI:16389"/>
        <dbReference type="ChEBI" id="CHEBI:17976"/>
        <dbReference type="ChEBI" id="CHEBI:57540"/>
        <dbReference type="ChEBI" id="CHEBI:57945"/>
        <dbReference type="EC" id="7.1.1.2"/>
    </reaction>
</comment>
<dbReference type="InterPro" id="IPR003918">
    <property type="entry name" value="NADH_UbQ_OxRdtase"/>
</dbReference>
<evidence type="ECO:0000256" key="11">
    <source>
        <dbReference type="ARBA" id="ARBA00022989"/>
    </source>
</evidence>
<organism evidence="19">
    <name type="scientific">Typhlodromus pineus</name>
    <dbReference type="NCBI Taxonomy" id="3061201"/>
    <lineage>
        <taxon>Eukaryota</taxon>
        <taxon>Metazoa</taxon>
        <taxon>Ecdysozoa</taxon>
        <taxon>Arthropoda</taxon>
        <taxon>Chelicerata</taxon>
        <taxon>Arachnida</taxon>
        <taxon>Acari</taxon>
        <taxon>Parasitiformes</taxon>
        <taxon>Mesostigmata</taxon>
        <taxon>Gamasina</taxon>
        <taxon>Phytoseioidea</taxon>
        <taxon>Phytoseiidae</taxon>
        <taxon>Typhlodrominae</taxon>
        <taxon>Typhlodromus</taxon>
    </lineage>
</organism>
<comment type="subcellular location">
    <subcellularLocation>
        <location evidence="2 17">Mitochondrion membrane</location>
        <topology evidence="2 17">Multi-pass membrane protein</topology>
    </subcellularLocation>
</comment>
<dbReference type="PANTHER" id="PTHR43507:SF20">
    <property type="entry name" value="NADH-UBIQUINONE OXIDOREDUCTASE CHAIN 4"/>
    <property type="match status" value="1"/>
</dbReference>
<evidence type="ECO:0000256" key="7">
    <source>
        <dbReference type="ARBA" id="ARBA00022660"/>
    </source>
</evidence>
<evidence type="ECO:0000313" key="19">
    <source>
        <dbReference type="EMBL" id="WYM53003.1"/>
    </source>
</evidence>
<keyword evidence="8 17" id="KW-0812">Transmembrane</keyword>
<dbReference type="InterPro" id="IPR001750">
    <property type="entry name" value="ND/Mrp_TM"/>
</dbReference>
<keyword evidence="12 17" id="KW-0520">NAD</keyword>
<geneLocation type="mitochondrion" evidence="19"/>
<keyword evidence="10 17" id="KW-0249">Electron transport</keyword>
<evidence type="ECO:0000256" key="1">
    <source>
        <dbReference type="ARBA" id="ARBA00003257"/>
    </source>
</evidence>
<dbReference type="Pfam" id="PF00361">
    <property type="entry name" value="Proton_antipo_M"/>
    <property type="match status" value="1"/>
</dbReference>
<feature type="transmembrane region" description="Helical" evidence="17">
    <location>
        <begin position="173"/>
        <end position="195"/>
    </location>
</feature>
<feature type="transmembrane region" description="Helical" evidence="17">
    <location>
        <begin position="358"/>
        <end position="391"/>
    </location>
</feature>
<evidence type="ECO:0000256" key="3">
    <source>
        <dbReference type="ARBA" id="ARBA00009025"/>
    </source>
</evidence>
<feature type="transmembrane region" description="Helical" evidence="17">
    <location>
        <begin position="133"/>
        <end position="153"/>
    </location>
</feature>
<comment type="similarity">
    <text evidence="3 17">Belongs to the complex I subunit 4 family.</text>
</comment>
<feature type="transmembrane region" description="Helical" evidence="17">
    <location>
        <begin position="54"/>
        <end position="74"/>
    </location>
</feature>
<evidence type="ECO:0000256" key="8">
    <source>
        <dbReference type="ARBA" id="ARBA00022692"/>
    </source>
</evidence>
<evidence type="ECO:0000256" key="14">
    <source>
        <dbReference type="ARBA" id="ARBA00023128"/>
    </source>
</evidence>
<dbReference type="GO" id="GO:0048039">
    <property type="term" value="F:ubiquinone binding"/>
    <property type="evidence" value="ECO:0007669"/>
    <property type="project" value="TreeGrafter"/>
</dbReference>
<evidence type="ECO:0000256" key="13">
    <source>
        <dbReference type="ARBA" id="ARBA00023075"/>
    </source>
</evidence>
<feature type="transmembrane region" description="Helical" evidence="17">
    <location>
        <begin position="79"/>
        <end position="97"/>
    </location>
</feature>
<keyword evidence="6 17" id="KW-0813">Transport</keyword>
<evidence type="ECO:0000256" key="16">
    <source>
        <dbReference type="ARBA" id="ARBA00049551"/>
    </source>
</evidence>
<feature type="transmembrane region" description="Helical" evidence="17">
    <location>
        <begin position="330"/>
        <end position="352"/>
    </location>
</feature>
<comment type="function">
    <text evidence="1">Core subunit of the mitochondrial membrane respiratory chain NADH dehydrogenase (Complex I) that is believed to belong to the minimal assembly required for catalysis. Complex I functions in the transfer of electrons from NADH to the respiratory chain. The immediate electron acceptor for the enzyme is believed to be ubiquinone.</text>
</comment>
<feature type="transmembrane region" description="Helical" evidence="17">
    <location>
        <begin position="7"/>
        <end position="34"/>
    </location>
</feature>
<evidence type="ECO:0000256" key="9">
    <source>
        <dbReference type="ARBA" id="ARBA00022967"/>
    </source>
</evidence>
<evidence type="ECO:0000256" key="15">
    <source>
        <dbReference type="ARBA" id="ARBA00023136"/>
    </source>
</evidence>
<keyword evidence="15 17" id="KW-0472">Membrane</keyword>
<dbReference type="GO" id="GO:0015990">
    <property type="term" value="P:electron transport coupled proton transport"/>
    <property type="evidence" value="ECO:0007669"/>
    <property type="project" value="TreeGrafter"/>
</dbReference>
<dbReference type="GO" id="GO:0042773">
    <property type="term" value="P:ATP synthesis coupled electron transport"/>
    <property type="evidence" value="ECO:0007669"/>
    <property type="project" value="InterPro"/>
</dbReference>
<evidence type="ECO:0000256" key="5">
    <source>
        <dbReference type="ARBA" id="ARBA00021006"/>
    </source>
</evidence>
<name>A0AAU6QDW0_9ACAR</name>
<evidence type="ECO:0000256" key="6">
    <source>
        <dbReference type="ARBA" id="ARBA00022448"/>
    </source>
</evidence>
<feature type="transmembrane region" description="Helical" evidence="17">
    <location>
        <begin position="207"/>
        <end position="230"/>
    </location>
</feature>
<keyword evidence="7 17" id="KW-0679">Respiratory chain</keyword>
<feature type="transmembrane region" description="Helical" evidence="17">
    <location>
        <begin position="412"/>
        <end position="436"/>
    </location>
</feature>
<dbReference type="AlphaFoldDB" id="A0AAU6QDW0"/>
<evidence type="ECO:0000259" key="18">
    <source>
        <dbReference type="Pfam" id="PF00361"/>
    </source>
</evidence>
<evidence type="ECO:0000256" key="2">
    <source>
        <dbReference type="ARBA" id="ARBA00004225"/>
    </source>
</evidence>
<comment type="function">
    <text evidence="17">Core subunit of the mitochondrial membrane respiratory chain NADH dehydrogenase (Complex I) which catalyzes electron transfer from NADH through the respiratory chain, using ubiquinone as an electron acceptor. Essential for the catalytic activity and assembly of complex I.</text>
</comment>
<feature type="transmembrane region" description="Helical" evidence="17">
    <location>
        <begin position="289"/>
        <end position="309"/>
    </location>
</feature>
<keyword evidence="9" id="KW-1278">Translocase</keyword>
<feature type="domain" description="NADH:quinone oxidoreductase/Mrp antiporter transmembrane" evidence="18">
    <location>
        <begin position="99"/>
        <end position="376"/>
    </location>
</feature>
<feature type="transmembrane region" description="Helical" evidence="17">
    <location>
        <begin position="236"/>
        <end position="253"/>
    </location>
</feature>
<dbReference type="EMBL" id="PP073954">
    <property type="protein sequence ID" value="WYM53003.1"/>
    <property type="molecule type" value="Genomic_DNA"/>
</dbReference>
<dbReference type="EC" id="7.1.1.2" evidence="4 17"/>
<gene>
    <name evidence="19" type="primary">ND4</name>
</gene>
<dbReference type="PANTHER" id="PTHR43507">
    <property type="entry name" value="NADH-UBIQUINONE OXIDOREDUCTASE CHAIN 4"/>
    <property type="match status" value="1"/>
</dbReference>
<keyword evidence="11 17" id="KW-1133">Transmembrane helix</keyword>